<evidence type="ECO:0000313" key="2">
    <source>
        <dbReference type="EMBL" id="MBN3558767.1"/>
    </source>
</evidence>
<dbReference type="Proteomes" id="UP000704529">
    <property type="component" value="Unassembled WGS sequence"/>
</dbReference>
<reference evidence="2" key="2">
    <citation type="submission" date="2021-01" db="EMBL/GenBank/DDBJ databases">
        <title>Genome Sequencing of Type Strains.</title>
        <authorList>
            <person name="Lemaire J.F."/>
            <person name="Inderbitzin P."/>
            <person name="Collins S.B."/>
            <person name="Wespe N."/>
            <person name="Knight-Connoni V."/>
        </authorList>
    </citation>
    <scope>NUCLEOTIDE SEQUENCE</scope>
    <source>
        <strain evidence="2">DSM 14562</strain>
    </source>
</reference>
<comment type="caution">
    <text evidence="2">The sequence shown here is derived from an EMBL/GenBank/DDBJ whole genome shotgun (WGS) entry which is preliminary data.</text>
</comment>
<dbReference type="EMBL" id="JAFHKU010000130">
    <property type="protein sequence ID" value="MBN3558767.1"/>
    <property type="molecule type" value="Genomic_DNA"/>
</dbReference>
<dbReference type="AlphaFoldDB" id="A0AA40ZZ95"/>
<reference evidence="1 3" key="1">
    <citation type="submission" date="2020-08" db="EMBL/GenBank/DDBJ databases">
        <title>Genomic Encyclopedia of Type Strains, Phase IV (KMG-IV): sequencing the most valuable type-strain genomes for metagenomic binning, comparative biology and taxonomic classification.</title>
        <authorList>
            <person name="Goeker M."/>
        </authorList>
    </citation>
    <scope>NUCLEOTIDE SEQUENCE [LARGE SCALE GENOMIC DNA]</scope>
    <source>
        <strain evidence="1 3">DSM 14562</strain>
    </source>
</reference>
<organism evidence="2 4">
    <name type="scientific">Sphingomonas yabuuchiae</name>
    <dbReference type="NCBI Taxonomy" id="172044"/>
    <lineage>
        <taxon>Bacteria</taxon>
        <taxon>Pseudomonadati</taxon>
        <taxon>Pseudomonadota</taxon>
        <taxon>Alphaproteobacteria</taxon>
        <taxon>Sphingomonadales</taxon>
        <taxon>Sphingomonadaceae</taxon>
        <taxon>Sphingomonas</taxon>
    </lineage>
</organism>
<sequence length="213" mass="20970">MNDASNTLSVDAVDLSGDVVLNSWQHSTGKVFANADSSMSVGNSDAYVQNARLDVRSNSAASEANGNRALNALSVSSVTGSGGRPLLDNRQSNAAVVDAVTNAAFIVDGSGAMQSAIGIEGNSASSIARGNAALNRAVVDGMSTALVRNAQVNRGPVSATVNGLFGAAMASDVSGAMGSVSGNGLAATATGNQAVNMLTATGSFGSGSSEAPR</sequence>
<dbReference type="EMBL" id="JACHNX010000016">
    <property type="protein sequence ID" value="MBB4610953.1"/>
    <property type="molecule type" value="Genomic_DNA"/>
</dbReference>
<keyword evidence="3" id="KW-1185">Reference proteome</keyword>
<accession>A0AA40ZZ95</accession>
<evidence type="ECO:0000313" key="1">
    <source>
        <dbReference type="EMBL" id="MBB4610953.1"/>
    </source>
</evidence>
<gene>
    <name evidence="1" type="ORF">GGQ89_003192</name>
    <name evidence="2" type="ORF">JYA60_11075</name>
</gene>
<protein>
    <submittedName>
        <fullName evidence="2">Uncharacterized protein</fullName>
    </submittedName>
</protein>
<evidence type="ECO:0000313" key="4">
    <source>
        <dbReference type="Proteomes" id="UP000704529"/>
    </source>
</evidence>
<name>A0AA40ZZ95_9SPHN</name>
<dbReference type="Proteomes" id="UP000584663">
    <property type="component" value="Unassembled WGS sequence"/>
</dbReference>
<evidence type="ECO:0000313" key="3">
    <source>
        <dbReference type="Proteomes" id="UP000584663"/>
    </source>
</evidence>
<dbReference type="RefSeq" id="WP_184106371.1">
    <property type="nucleotide sequence ID" value="NZ_JAFHKU010000130.1"/>
</dbReference>
<proteinExistence type="predicted"/>